<feature type="domain" description="ABC transporter" evidence="6">
    <location>
        <begin position="393"/>
        <end position="610"/>
    </location>
</feature>
<name>F7AXJ1_CIOIN</name>
<dbReference type="GO" id="GO:0005524">
    <property type="term" value="F:ATP binding"/>
    <property type="evidence" value="ECO:0000318"/>
    <property type="project" value="GO_Central"/>
</dbReference>
<dbReference type="InterPro" id="IPR032781">
    <property type="entry name" value="ABC_tran_Xtn"/>
</dbReference>
<dbReference type="SUPFAM" id="SSF52540">
    <property type="entry name" value="P-loop containing nucleoside triphosphate hydrolases"/>
    <property type="match status" value="2"/>
</dbReference>
<dbReference type="OMA" id="QYEGTML"/>
<dbReference type="Gene3D" id="3.40.50.300">
    <property type="entry name" value="P-loop containing nucleotide triphosphate hydrolases"/>
    <property type="match status" value="2"/>
</dbReference>
<reference evidence="8" key="1">
    <citation type="journal article" date="2002" name="Science">
        <title>The draft genome of Ciona intestinalis: insights into chordate and vertebrate origins.</title>
        <authorList>
            <person name="Dehal P."/>
            <person name="Satou Y."/>
            <person name="Campbell R.K."/>
            <person name="Chapman J."/>
            <person name="Degnan B."/>
            <person name="De Tomaso A."/>
            <person name="Davidson B."/>
            <person name="Di Gregorio A."/>
            <person name="Gelpke M."/>
            <person name="Goodstein D.M."/>
            <person name="Harafuji N."/>
            <person name="Hastings K.E."/>
            <person name="Ho I."/>
            <person name="Hotta K."/>
            <person name="Huang W."/>
            <person name="Kawashima T."/>
            <person name="Lemaire P."/>
            <person name="Martinez D."/>
            <person name="Meinertzhagen I.A."/>
            <person name="Necula S."/>
            <person name="Nonaka M."/>
            <person name="Putnam N."/>
            <person name="Rash S."/>
            <person name="Saiga H."/>
            <person name="Satake M."/>
            <person name="Terry A."/>
            <person name="Yamada L."/>
            <person name="Wang H.G."/>
            <person name="Awazu S."/>
            <person name="Azumi K."/>
            <person name="Boore J."/>
            <person name="Branno M."/>
            <person name="Chin-Bow S."/>
            <person name="DeSantis R."/>
            <person name="Doyle S."/>
            <person name="Francino P."/>
            <person name="Keys D.N."/>
            <person name="Haga S."/>
            <person name="Hayashi H."/>
            <person name="Hino K."/>
            <person name="Imai K.S."/>
            <person name="Inaba K."/>
            <person name="Kano S."/>
            <person name="Kobayashi K."/>
            <person name="Kobayashi M."/>
            <person name="Lee B.I."/>
            <person name="Makabe K.W."/>
            <person name="Manohar C."/>
            <person name="Matassi G."/>
            <person name="Medina M."/>
            <person name="Mochizuki Y."/>
            <person name="Mount S."/>
            <person name="Morishita T."/>
            <person name="Miura S."/>
            <person name="Nakayama A."/>
            <person name="Nishizaka S."/>
            <person name="Nomoto H."/>
            <person name="Ohta F."/>
            <person name="Oishi K."/>
            <person name="Rigoutsos I."/>
            <person name="Sano M."/>
            <person name="Sasaki A."/>
            <person name="Sasakura Y."/>
            <person name="Shoguchi E."/>
            <person name="Shin-i T."/>
            <person name="Spagnuolo A."/>
            <person name="Stainier D."/>
            <person name="Suzuki M.M."/>
            <person name="Tassy O."/>
            <person name="Takatori N."/>
            <person name="Tokuoka M."/>
            <person name="Yagi K."/>
            <person name="Yoshizaki F."/>
            <person name="Wada S."/>
            <person name="Zhang C."/>
            <person name="Hyatt P.D."/>
            <person name="Larimer F."/>
            <person name="Detter C."/>
            <person name="Doggett N."/>
            <person name="Glavina T."/>
            <person name="Hawkins T."/>
            <person name="Richardson P."/>
            <person name="Lucas S."/>
            <person name="Kohara Y."/>
            <person name="Levine M."/>
            <person name="Satoh N."/>
            <person name="Rokhsar D.S."/>
        </authorList>
    </citation>
    <scope>NUCLEOTIDE SEQUENCE [LARGE SCALE GENOMIC DNA]</scope>
</reference>
<dbReference type="KEGG" id="cin:100185135"/>
<dbReference type="Pfam" id="PF00005">
    <property type="entry name" value="ABC_tran"/>
    <property type="match status" value="2"/>
</dbReference>
<dbReference type="HOGENOM" id="CLU_000604_36_0_1"/>
<keyword evidence="3" id="KW-0547">Nucleotide-binding</keyword>
<dbReference type="STRING" id="7719.ENSCINP00000007529"/>
<feature type="compositionally biased region" description="Low complexity" evidence="5">
    <location>
        <begin position="35"/>
        <end position="47"/>
    </location>
</feature>
<keyword evidence="2" id="KW-0677">Repeat</keyword>
<evidence type="ECO:0000313" key="7">
    <source>
        <dbReference type="Ensembl" id="ENSCINP00000007529.3"/>
    </source>
</evidence>
<dbReference type="InterPro" id="IPR017871">
    <property type="entry name" value="ABC_transporter-like_CS"/>
</dbReference>
<dbReference type="EMBL" id="EAAA01001754">
    <property type="status" value="NOT_ANNOTATED_CDS"/>
    <property type="molecule type" value="Genomic_DNA"/>
</dbReference>
<gene>
    <name evidence="7" type="primary">LOC100185135</name>
</gene>
<dbReference type="GeneID" id="100185135"/>
<keyword evidence="8" id="KW-1185">Reference proteome</keyword>
<dbReference type="FunFam" id="3.40.50.300:FF:000104">
    <property type="entry name" value="ATP-binding cassette sub-family F member 3"/>
    <property type="match status" value="1"/>
</dbReference>
<evidence type="ECO:0000256" key="2">
    <source>
        <dbReference type="ARBA" id="ARBA00022737"/>
    </source>
</evidence>
<evidence type="ECO:0000256" key="1">
    <source>
        <dbReference type="ARBA" id="ARBA00011054"/>
    </source>
</evidence>
<dbReference type="InterPro" id="IPR027417">
    <property type="entry name" value="P-loop_NTPase"/>
</dbReference>
<dbReference type="FunFam" id="3.40.50.300:FF:000011">
    <property type="entry name" value="Putative ABC transporter ATP-binding component"/>
    <property type="match status" value="1"/>
</dbReference>
<protein>
    <submittedName>
        <fullName evidence="7">ATP-binding cassette sub-family F member 2</fullName>
    </submittedName>
</protein>
<dbReference type="OrthoDB" id="2110130at2759"/>
<evidence type="ECO:0000256" key="3">
    <source>
        <dbReference type="ARBA" id="ARBA00022741"/>
    </source>
</evidence>
<dbReference type="PANTHER" id="PTHR19211:SF15">
    <property type="entry name" value="ATP-BINDING CASSETTE SUB-FAMILY F MEMBER 2"/>
    <property type="match status" value="1"/>
</dbReference>
<dbReference type="Ensembl" id="ENSCINT00000007529.3">
    <property type="protein sequence ID" value="ENSCINP00000007529.3"/>
    <property type="gene ID" value="ENSCING00000003644.3"/>
</dbReference>
<sequence length="664" mass="74621">MPSEAAKRRANKKKEAAKNRQRPAKKAEEEEEVPETNGTTNGVSTNGITNGFKKGLVITDGEADKEARSCTGVLASHPISSDLHIYNYSCTYHGQVLFQDTNLELNCGNRYGLIGANGCGKSTMLATLGGREVPIPDHIDSFHLKNEAPPSDITPIKYVLDVADERHRLEADAEKIMAVDPESDQLFKIYERLDELGADMAEVTASRILHGLGFTAEMQKKKLSDFSGGWRMRVSLARALFLKPYLLLLDEPTNHLDLDACVWLEEELKKFKHILVLVSHSQDFLNGVCTKIIHMNLKKLNYFSGNYDAFIKTRGELVENQMKRYQKEQDQINHMKDYIARFGHGSAKLARQAQSKEKTLAKMVDKGLTERVREESTFNFYFPECSKLAPPVLMVQNISFRYSDETPQIYKDVEFGVDMDTRLALVGPNGAGKSTLLKLISGELSPTDGIIRRHSHLKIARYHQHLQDHIDVNLTPLEYIRKCYPEVKDVEQLRKIIGRYGISGKQQLCPIKKLSDGQKCRVVFAWLSSQNPNLLLLDEPTNHLDIETIDSLAEAINEFSGGLILVSHDFRLIDQVAKDIWVCENCTVTPWTQNIRAYKDLLRKKVLNREKKILKGESADHNAGKVKTAAVPVKKVPSPASKGSIIGIVKPKAPATVDFWNGED</sequence>
<evidence type="ECO:0000256" key="5">
    <source>
        <dbReference type="SAM" id="MobiDB-lite"/>
    </source>
</evidence>
<dbReference type="FunCoup" id="F7AXJ1">
    <property type="interactions" value="479"/>
</dbReference>
<dbReference type="PANTHER" id="PTHR19211">
    <property type="entry name" value="ATP-BINDING TRANSPORT PROTEIN-RELATED"/>
    <property type="match status" value="1"/>
</dbReference>
<dbReference type="GeneTree" id="ENSGT00630000089910"/>
<comment type="similarity">
    <text evidence="1">Belongs to the ABC transporter superfamily. ABCF family. EF3 subfamily.</text>
</comment>
<keyword evidence="4" id="KW-0067">ATP-binding</keyword>
<dbReference type="SMART" id="SM00382">
    <property type="entry name" value="AAA"/>
    <property type="match status" value="2"/>
</dbReference>
<reference evidence="7" key="4">
    <citation type="submission" date="2025-09" db="UniProtKB">
        <authorList>
            <consortium name="Ensembl"/>
        </authorList>
    </citation>
    <scope>IDENTIFICATION</scope>
</reference>
<evidence type="ECO:0000259" key="6">
    <source>
        <dbReference type="PROSITE" id="PS50893"/>
    </source>
</evidence>
<reference evidence="7" key="3">
    <citation type="submission" date="2025-08" db="UniProtKB">
        <authorList>
            <consortium name="Ensembl"/>
        </authorList>
    </citation>
    <scope>IDENTIFICATION</scope>
</reference>
<dbReference type="CDD" id="cd03221">
    <property type="entry name" value="ABCF_EF-3"/>
    <property type="match status" value="2"/>
</dbReference>
<dbReference type="PROSITE" id="PS00211">
    <property type="entry name" value="ABC_TRANSPORTER_1"/>
    <property type="match status" value="1"/>
</dbReference>
<evidence type="ECO:0000256" key="4">
    <source>
        <dbReference type="ARBA" id="ARBA00022840"/>
    </source>
</evidence>
<dbReference type="PROSITE" id="PS50893">
    <property type="entry name" value="ABC_TRANSPORTER_2"/>
    <property type="match status" value="2"/>
</dbReference>
<proteinExistence type="inferred from homology"/>
<evidence type="ECO:0000313" key="8">
    <source>
        <dbReference type="Proteomes" id="UP000008144"/>
    </source>
</evidence>
<dbReference type="InParanoid" id="F7AXJ1"/>
<feature type="domain" description="ABC transporter" evidence="6">
    <location>
        <begin position="83"/>
        <end position="322"/>
    </location>
</feature>
<dbReference type="InterPro" id="IPR050611">
    <property type="entry name" value="ABCF"/>
</dbReference>
<accession>F7AXJ1</accession>
<accession>A0A1W2WJ57</accession>
<feature type="region of interest" description="Disordered" evidence="5">
    <location>
        <begin position="1"/>
        <end position="47"/>
    </location>
</feature>
<reference evidence="7" key="2">
    <citation type="journal article" date="2008" name="Genome Biol.">
        <title>Improved genome assembly and evidence-based global gene model set for the chordate Ciona intestinalis: new insight into intron and operon populations.</title>
        <authorList>
            <person name="Satou Y."/>
            <person name="Mineta K."/>
            <person name="Ogasawara M."/>
            <person name="Sasakura Y."/>
            <person name="Shoguchi E."/>
            <person name="Ueno K."/>
            <person name="Yamada L."/>
            <person name="Matsumoto J."/>
            <person name="Wasserscheid J."/>
            <person name="Dewar K."/>
            <person name="Wiley G.B."/>
            <person name="Macmil S.L."/>
            <person name="Roe B.A."/>
            <person name="Zeller R.W."/>
            <person name="Hastings K.E."/>
            <person name="Lemaire P."/>
            <person name="Lindquist E."/>
            <person name="Endo T."/>
            <person name="Hotta K."/>
            <person name="Inaba K."/>
        </authorList>
    </citation>
    <scope>NUCLEOTIDE SEQUENCE [LARGE SCALE GENOMIC DNA]</scope>
    <source>
        <strain evidence="7">wild type</strain>
    </source>
</reference>
<dbReference type="Pfam" id="PF12848">
    <property type="entry name" value="ABC_tran_Xtn"/>
    <property type="match status" value="1"/>
</dbReference>
<organism evidence="7 8">
    <name type="scientific">Ciona intestinalis</name>
    <name type="common">Transparent sea squirt</name>
    <name type="synonym">Ascidia intestinalis</name>
    <dbReference type="NCBI Taxonomy" id="7719"/>
    <lineage>
        <taxon>Eukaryota</taxon>
        <taxon>Metazoa</taxon>
        <taxon>Chordata</taxon>
        <taxon>Tunicata</taxon>
        <taxon>Ascidiacea</taxon>
        <taxon>Phlebobranchia</taxon>
        <taxon>Cionidae</taxon>
        <taxon>Ciona</taxon>
    </lineage>
</organism>
<dbReference type="AlphaFoldDB" id="F7AXJ1"/>
<dbReference type="InterPro" id="IPR003593">
    <property type="entry name" value="AAA+_ATPase"/>
</dbReference>
<dbReference type="GO" id="GO:0016887">
    <property type="term" value="F:ATP hydrolysis activity"/>
    <property type="evidence" value="ECO:0007669"/>
    <property type="project" value="InterPro"/>
</dbReference>
<dbReference type="RefSeq" id="XP_002129965.1">
    <property type="nucleotide sequence ID" value="XM_002129929.5"/>
</dbReference>
<dbReference type="InterPro" id="IPR003439">
    <property type="entry name" value="ABC_transporter-like_ATP-bd"/>
</dbReference>
<dbReference type="Proteomes" id="UP000008144">
    <property type="component" value="Chromosome 3"/>
</dbReference>